<feature type="domain" description="Phospholipid/glycerol acyltransferase" evidence="3">
    <location>
        <begin position="32"/>
        <end position="242"/>
    </location>
</feature>
<evidence type="ECO:0000256" key="1">
    <source>
        <dbReference type="SAM" id="MobiDB-lite"/>
    </source>
</evidence>
<feature type="region of interest" description="Disordered" evidence="1">
    <location>
        <begin position="565"/>
        <end position="617"/>
    </location>
</feature>
<keyword evidence="2" id="KW-1133">Transmembrane helix</keyword>
<name>A0AAV5R9G3_PICKL</name>
<evidence type="ECO:0000313" key="5">
    <source>
        <dbReference type="Proteomes" id="UP001378960"/>
    </source>
</evidence>
<dbReference type="AlphaFoldDB" id="A0AAV5R9G3"/>
<feature type="compositionally biased region" description="Polar residues" evidence="1">
    <location>
        <begin position="634"/>
        <end position="645"/>
    </location>
</feature>
<dbReference type="InterPro" id="IPR052744">
    <property type="entry name" value="GPAT/DAPAT"/>
</dbReference>
<evidence type="ECO:0000256" key="2">
    <source>
        <dbReference type="SAM" id="Phobius"/>
    </source>
</evidence>
<feature type="region of interest" description="Disordered" evidence="1">
    <location>
        <begin position="634"/>
        <end position="664"/>
    </location>
</feature>
<feature type="transmembrane region" description="Helical" evidence="2">
    <location>
        <begin position="474"/>
        <end position="497"/>
    </location>
</feature>
<accession>A0AAV5R9G3</accession>
<keyword evidence="2" id="KW-0472">Membrane</keyword>
<dbReference type="Pfam" id="PF01553">
    <property type="entry name" value="Acyltransferase"/>
    <property type="match status" value="1"/>
</dbReference>
<feature type="compositionally biased region" description="Basic and acidic residues" evidence="1">
    <location>
        <begin position="565"/>
        <end position="576"/>
    </location>
</feature>
<dbReference type="GO" id="GO:0004366">
    <property type="term" value="F:glycerol-3-phosphate O-acyltransferase activity"/>
    <property type="evidence" value="ECO:0007669"/>
    <property type="project" value="TreeGrafter"/>
</dbReference>
<dbReference type="PANTHER" id="PTHR31605:SF2">
    <property type="entry name" value="GLYCEROL-3-PHOSPHATE O-ACYLTRANSFERASE 2"/>
    <property type="match status" value="1"/>
</dbReference>
<organism evidence="4 5">
    <name type="scientific">Pichia kluyveri</name>
    <name type="common">Yeast</name>
    <dbReference type="NCBI Taxonomy" id="36015"/>
    <lineage>
        <taxon>Eukaryota</taxon>
        <taxon>Fungi</taxon>
        <taxon>Dikarya</taxon>
        <taxon>Ascomycota</taxon>
        <taxon>Saccharomycotina</taxon>
        <taxon>Pichiomycetes</taxon>
        <taxon>Pichiales</taxon>
        <taxon>Pichiaceae</taxon>
        <taxon>Pichia</taxon>
    </lineage>
</organism>
<keyword evidence="2" id="KW-0812">Transmembrane</keyword>
<dbReference type="Proteomes" id="UP001378960">
    <property type="component" value="Unassembled WGS sequence"/>
</dbReference>
<sequence>MLDWFLQIIIDIFFREVSVRGSFNFPATGPTMVVIAPHANQYLDAAISIHAAHTVTNRQIFMIEAASSYYSKWMGIWSRWSGAIPVERPQDLLQSKEGTIKFENYPEDELTIIGTNTHFTKDCVSKGLIGIPNNGGNVKIGEIISDTKLRLATSMKKQRGIDALIKGTKYSVAPRIDNHELFDKVFDALHDGKCIGIAPEGGSHDRPELMEFKPGVALMALGASAKYPDTEVTIVPCGLNYFHPHKFRSRAVVEYGNPIVLTKERGEEYKQDSRKAVNKLMKEITDAMNFVTTQAPDYQTLQVIQAARRLYSYGRFKRPPLPVVVEMNRNLLTGYSKFKADPRIIHLKESVLAYNKKLRTFGIKDHQLETATDNKLKTLCLLLNRVVSLTFYSILSLPGTILFAPIFIVCSVISKKKQKLALAKSVVKINATDVLASWKVLIALFFAPVCYFTYSTLGLYIVYRYSLFPSLSNSVIGLFVIFCGTWALLVGTTYSALKMGEVGMDIYKSIDPLLLSLHSSSKQLNELKEERKKLSIEVTEVINELGPKVFKKFNEVHIHKLSEQVEAEKEEIESRSRSRSSSRSRSTSRPNSLPPLSRSSSNYSGFSNFDGENDNGKLPNLAHVSIFPDQLQMPDTATASNSSSVEHIPITADSLSTGVNTNSLSDKIRKAVIQRNKENEEEETS</sequence>
<feature type="transmembrane region" description="Helical" evidence="2">
    <location>
        <begin position="389"/>
        <end position="413"/>
    </location>
</feature>
<proteinExistence type="predicted"/>
<feature type="compositionally biased region" description="Polar residues" evidence="1">
    <location>
        <begin position="653"/>
        <end position="664"/>
    </location>
</feature>
<dbReference type="SMART" id="SM00563">
    <property type="entry name" value="PlsC"/>
    <property type="match status" value="1"/>
</dbReference>
<dbReference type="GO" id="GO:0016287">
    <property type="term" value="F:glycerone-phosphate O-acyltransferase activity"/>
    <property type="evidence" value="ECO:0007669"/>
    <property type="project" value="TreeGrafter"/>
</dbReference>
<dbReference type="EMBL" id="BTGB01000009">
    <property type="protein sequence ID" value="GMM48063.1"/>
    <property type="molecule type" value="Genomic_DNA"/>
</dbReference>
<feature type="compositionally biased region" description="Low complexity" evidence="1">
    <location>
        <begin position="583"/>
        <end position="609"/>
    </location>
</feature>
<keyword evidence="5" id="KW-1185">Reference proteome</keyword>
<comment type="caution">
    <text evidence="4">The sequence shown here is derived from an EMBL/GenBank/DDBJ whole genome shotgun (WGS) entry which is preliminary data.</text>
</comment>
<dbReference type="GO" id="GO:0008654">
    <property type="term" value="P:phospholipid biosynthetic process"/>
    <property type="evidence" value="ECO:0007669"/>
    <property type="project" value="TreeGrafter"/>
</dbReference>
<dbReference type="PANTHER" id="PTHR31605">
    <property type="entry name" value="GLYCEROL-3-PHOSPHATE O-ACYLTRANSFERASE 1"/>
    <property type="match status" value="1"/>
</dbReference>
<gene>
    <name evidence="4" type="ORF">DAPK24_046610</name>
</gene>
<evidence type="ECO:0000313" key="4">
    <source>
        <dbReference type="EMBL" id="GMM48063.1"/>
    </source>
</evidence>
<reference evidence="4 5" key="1">
    <citation type="journal article" date="2023" name="Elife">
        <title>Identification of key yeast species and microbe-microbe interactions impacting larval growth of Drosophila in the wild.</title>
        <authorList>
            <person name="Mure A."/>
            <person name="Sugiura Y."/>
            <person name="Maeda R."/>
            <person name="Honda K."/>
            <person name="Sakurai N."/>
            <person name="Takahashi Y."/>
            <person name="Watada M."/>
            <person name="Katoh T."/>
            <person name="Gotoh A."/>
            <person name="Gotoh Y."/>
            <person name="Taniguchi I."/>
            <person name="Nakamura K."/>
            <person name="Hayashi T."/>
            <person name="Katayama T."/>
            <person name="Uemura T."/>
            <person name="Hattori Y."/>
        </authorList>
    </citation>
    <scope>NUCLEOTIDE SEQUENCE [LARGE SCALE GENOMIC DNA]</scope>
    <source>
        <strain evidence="4 5">PK-24</strain>
    </source>
</reference>
<dbReference type="InterPro" id="IPR002123">
    <property type="entry name" value="Plipid/glycerol_acylTrfase"/>
</dbReference>
<protein>
    <submittedName>
        <fullName evidence="4">Bifunctional glycerol-3-phosphate/glycerone-phosphate O-acyltransferase</fullName>
    </submittedName>
</protein>
<dbReference type="SUPFAM" id="SSF69593">
    <property type="entry name" value="Glycerol-3-phosphate (1)-acyltransferase"/>
    <property type="match status" value="1"/>
</dbReference>
<evidence type="ECO:0000259" key="3">
    <source>
        <dbReference type="SMART" id="SM00563"/>
    </source>
</evidence>
<feature type="transmembrane region" description="Helical" evidence="2">
    <location>
        <begin position="434"/>
        <end position="454"/>
    </location>
</feature>